<dbReference type="RefSeq" id="WP_141496914.1">
    <property type="nucleotide sequence ID" value="NZ_CP157884.1"/>
</dbReference>
<evidence type="ECO:0000313" key="2">
    <source>
        <dbReference type="Proteomes" id="UP000319715"/>
    </source>
</evidence>
<dbReference type="EMBL" id="VICF01000010">
    <property type="protein sequence ID" value="TQC70015.1"/>
    <property type="molecule type" value="Genomic_DNA"/>
</dbReference>
<comment type="caution">
    <text evidence="1">The sequence shown here is derived from an EMBL/GenBank/DDBJ whole genome shotgun (WGS) entry which is preliminary data.</text>
</comment>
<organism evidence="1 2">
    <name type="scientific">Pantoea dispersa</name>
    <dbReference type="NCBI Taxonomy" id="59814"/>
    <lineage>
        <taxon>Bacteria</taxon>
        <taxon>Pseudomonadati</taxon>
        <taxon>Pseudomonadota</taxon>
        <taxon>Gammaproteobacteria</taxon>
        <taxon>Enterobacterales</taxon>
        <taxon>Erwiniaceae</taxon>
        <taxon>Pantoea</taxon>
    </lineage>
</organism>
<proteinExistence type="predicted"/>
<dbReference type="Proteomes" id="UP000319715">
    <property type="component" value="Unassembled WGS sequence"/>
</dbReference>
<evidence type="ECO:0008006" key="3">
    <source>
        <dbReference type="Google" id="ProtNLM"/>
    </source>
</evidence>
<dbReference type="InterPro" id="IPR009977">
    <property type="entry name" value="Mig-14"/>
</dbReference>
<evidence type="ECO:0000313" key="1">
    <source>
        <dbReference type="EMBL" id="TQC70015.1"/>
    </source>
</evidence>
<reference evidence="1 2" key="1">
    <citation type="submission" date="2019-06" db="EMBL/GenBank/DDBJ databases">
        <title>Pantoea dispersa Assembly.</title>
        <authorList>
            <person name="Wang J."/>
        </authorList>
    </citation>
    <scope>NUCLEOTIDE SEQUENCE [LARGE SCALE GENOMIC DNA]</scope>
    <source>
        <strain evidence="2">bio</strain>
    </source>
</reference>
<accession>A0ABY2ZUU2</accession>
<sequence length="54" mass="6152">MGVGSVLLWKNIQHARSLAASSDKHFIFSLGAYNPGWHYKKKWCDIMPSGRTLF</sequence>
<protein>
    <recommendedName>
        <fullName evidence="3">GNAT family N-acetyltransferase</fullName>
    </recommendedName>
</protein>
<keyword evidence="2" id="KW-1185">Reference proteome</keyword>
<name>A0ABY2ZUU2_9GAMM</name>
<gene>
    <name evidence="1" type="ORF">FK492_20060</name>
</gene>
<dbReference type="Pfam" id="PF07395">
    <property type="entry name" value="Mig-14"/>
    <property type="match status" value="1"/>
</dbReference>